<gene>
    <name evidence="2" type="ORF">J2S43_001700</name>
</gene>
<feature type="region of interest" description="Disordered" evidence="1">
    <location>
        <begin position="1"/>
        <end position="48"/>
    </location>
</feature>
<dbReference type="EMBL" id="JAUSRA010000001">
    <property type="protein sequence ID" value="MDP9793188.1"/>
    <property type="molecule type" value="Genomic_DNA"/>
</dbReference>
<sequence length="48" mass="4820">MSDVWSMQSVPAATTAPDDGHRAGPHADLPPGPGRPATAASIVIGVTR</sequence>
<proteinExistence type="predicted"/>
<evidence type="ECO:0000313" key="3">
    <source>
        <dbReference type="Proteomes" id="UP001240984"/>
    </source>
</evidence>
<accession>A0ABT9MPH2</accession>
<keyword evidence="3" id="KW-1185">Reference proteome</keyword>
<organism evidence="2 3">
    <name type="scientific">Catenuloplanes nepalensis</name>
    <dbReference type="NCBI Taxonomy" id="587533"/>
    <lineage>
        <taxon>Bacteria</taxon>
        <taxon>Bacillati</taxon>
        <taxon>Actinomycetota</taxon>
        <taxon>Actinomycetes</taxon>
        <taxon>Micromonosporales</taxon>
        <taxon>Micromonosporaceae</taxon>
        <taxon>Catenuloplanes</taxon>
    </lineage>
</organism>
<reference evidence="2 3" key="1">
    <citation type="submission" date="2023-07" db="EMBL/GenBank/DDBJ databases">
        <title>Sequencing the genomes of 1000 actinobacteria strains.</title>
        <authorList>
            <person name="Klenk H.-P."/>
        </authorList>
    </citation>
    <scope>NUCLEOTIDE SEQUENCE [LARGE SCALE GENOMIC DNA]</scope>
    <source>
        <strain evidence="2 3">DSM 44710</strain>
    </source>
</reference>
<evidence type="ECO:0000256" key="1">
    <source>
        <dbReference type="SAM" id="MobiDB-lite"/>
    </source>
</evidence>
<dbReference type="Proteomes" id="UP001240984">
    <property type="component" value="Unassembled WGS sequence"/>
</dbReference>
<name>A0ABT9MPH2_9ACTN</name>
<feature type="compositionally biased region" description="Polar residues" evidence="1">
    <location>
        <begin position="1"/>
        <end position="12"/>
    </location>
</feature>
<protein>
    <submittedName>
        <fullName evidence="2">Uncharacterized protein</fullName>
    </submittedName>
</protein>
<dbReference type="RefSeq" id="WP_306828203.1">
    <property type="nucleotide sequence ID" value="NZ_JAUSRA010000001.1"/>
</dbReference>
<evidence type="ECO:0000313" key="2">
    <source>
        <dbReference type="EMBL" id="MDP9793188.1"/>
    </source>
</evidence>
<comment type="caution">
    <text evidence="2">The sequence shown here is derived from an EMBL/GenBank/DDBJ whole genome shotgun (WGS) entry which is preliminary data.</text>
</comment>